<sequence>MSIISGFRTTLSLLFLSISIPIYAQSPAQEIEPDSLASPIIEIPAKKRFARAASSLLIAELIPWSFSKFITHAEFSNISLNSIKHNLKFSSWNWDDDAFPTNQIDHPYHGSVFFNSFRSNGFSFWQSAPAALVGSYIWETAGENQAPSKNDIINTTFGGITIGETVHRLTRKILQTRRRGFRRYLNETISLAINPTNGFRRIADGEWGKVPSRTEKLDTTLLQVEAESGIRKFNMRDDQANFGVYARLKLIYGNPFDNYKIPFSSFILNAEVGQDDSSFVNSVNIVGTVHGWLLNKNSRNRNLLSITSNYDYLNNQAYYYGSQSLNINLFSEFGLNTSTRIKTSLGMGPIMLAAFGENGIYNGRPYDYGAGAGVNGNAELNISNKFMFEAHYNGRFINTWNGNTSSYSSQNFVTELEYTLSKEITISTAPSLMLIQENYKNGPDVHKTIPGLKVGFKYRIAYD</sequence>
<evidence type="ECO:0000259" key="1">
    <source>
        <dbReference type="Pfam" id="PF13084"/>
    </source>
</evidence>
<protein>
    <submittedName>
        <fullName evidence="2">DUF3943 domain-containing protein</fullName>
    </submittedName>
</protein>
<gene>
    <name evidence="2" type="ORF">GM920_04445</name>
</gene>
<feature type="domain" description="DUF3943" evidence="1">
    <location>
        <begin position="91"/>
        <end position="195"/>
    </location>
</feature>
<organism evidence="2 3">
    <name type="scientific">Pedobacter gandavensis</name>
    <dbReference type="NCBI Taxonomy" id="2679963"/>
    <lineage>
        <taxon>Bacteria</taxon>
        <taxon>Pseudomonadati</taxon>
        <taxon>Bacteroidota</taxon>
        <taxon>Sphingobacteriia</taxon>
        <taxon>Sphingobacteriales</taxon>
        <taxon>Sphingobacteriaceae</taxon>
        <taxon>Pedobacter</taxon>
    </lineage>
</organism>
<dbReference type="RefSeq" id="WP_182953803.1">
    <property type="nucleotide sequence ID" value="NZ_WNXC01000001.1"/>
</dbReference>
<name>A0ABR6ESC4_9SPHI</name>
<dbReference type="Pfam" id="PF13084">
    <property type="entry name" value="DUF3943"/>
    <property type="match status" value="1"/>
</dbReference>
<evidence type="ECO:0000313" key="3">
    <source>
        <dbReference type="Proteomes" id="UP000636110"/>
    </source>
</evidence>
<dbReference type="EMBL" id="WNXC01000001">
    <property type="protein sequence ID" value="MBB2148158.1"/>
    <property type="molecule type" value="Genomic_DNA"/>
</dbReference>
<dbReference type="InterPro" id="IPR025079">
    <property type="entry name" value="DUF3943"/>
</dbReference>
<comment type="caution">
    <text evidence="2">The sequence shown here is derived from an EMBL/GenBank/DDBJ whole genome shotgun (WGS) entry which is preliminary data.</text>
</comment>
<proteinExistence type="predicted"/>
<keyword evidence="3" id="KW-1185">Reference proteome</keyword>
<dbReference type="Proteomes" id="UP000636110">
    <property type="component" value="Unassembled WGS sequence"/>
</dbReference>
<reference evidence="2 3" key="1">
    <citation type="submission" date="2019-11" db="EMBL/GenBank/DDBJ databases">
        <title>Description of Pedobacter sp. LMG 31462T.</title>
        <authorList>
            <person name="Carlier A."/>
            <person name="Qi S."/>
            <person name="Vandamme P."/>
        </authorList>
    </citation>
    <scope>NUCLEOTIDE SEQUENCE [LARGE SCALE GENOMIC DNA]</scope>
    <source>
        <strain evidence="2 3">LMG 31462</strain>
    </source>
</reference>
<evidence type="ECO:0000313" key="2">
    <source>
        <dbReference type="EMBL" id="MBB2148158.1"/>
    </source>
</evidence>
<accession>A0ABR6ESC4</accession>